<feature type="domain" description="Olduvai" evidence="5">
    <location>
        <begin position="168"/>
        <end position="255"/>
    </location>
</feature>
<dbReference type="STRING" id="61622.ENSRROP00000003305"/>
<dbReference type="OMA" id="NDHDDMK"/>
<dbReference type="PROSITE" id="PS51316">
    <property type="entry name" value="ODV"/>
    <property type="match status" value="3"/>
</dbReference>
<evidence type="ECO:0000256" key="1">
    <source>
        <dbReference type="ARBA" id="ARBA00023054"/>
    </source>
</evidence>
<feature type="compositionally biased region" description="Basic and acidic residues" evidence="4">
    <location>
        <begin position="186"/>
        <end position="195"/>
    </location>
</feature>
<dbReference type="SMART" id="SM01148">
    <property type="entry name" value="DUF1220"/>
    <property type="match status" value="4"/>
</dbReference>
<evidence type="ECO:0000256" key="4">
    <source>
        <dbReference type="SAM" id="MobiDB-lite"/>
    </source>
</evidence>
<reference evidence="6" key="2">
    <citation type="submission" date="2025-09" db="UniProtKB">
        <authorList>
            <consortium name="Ensembl"/>
        </authorList>
    </citation>
    <scope>IDENTIFICATION</scope>
</reference>
<evidence type="ECO:0000256" key="3">
    <source>
        <dbReference type="SAM" id="Coils"/>
    </source>
</evidence>
<feature type="domain" description="Olduvai" evidence="5">
    <location>
        <begin position="320"/>
        <end position="393"/>
    </location>
</feature>
<evidence type="ECO:0000259" key="5">
    <source>
        <dbReference type="PROSITE" id="PS51316"/>
    </source>
</evidence>
<dbReference type="PANTHER" id="PTHR14199">
    <property type="entry name" value="NEUROBLASTOMA BREAKPOINT FAMILY MEMBER 6-LIKE PROTEIN"/>
    <property type="match status" value="1"/>
</dbReference>
<accession>A0A2K6NGA2</accession>
<feature type="region of interest" description="Disordered" evidence="4">
    <location>
        <begin position="163"/>
        <end position="197"/>
    </location>
</feature>
<feature type="domain" description="Olduvai" evidence="5">
    <location>
        <begin position="394"/>
        <end position="497"/>
    </location>
</feature>
<dbReference type="InterPro" id="IPR010630">
    <property type="entry name" value="Olduvai_dom"/>
</dbReference>
<name>A0A2K6NGA2_RHIRO</name>
<dbReference type="AlphaFoldDB" id="A0A2K6NGA2"/>
<evidence type="ECO:0000313" key="6">
    <source>
        <dbReference type="Ensembl" id="ENSRROP00000003305.1"/>
    </source>
</evidence>
<comment type="similarity">
    <text evidence="2">Belongs to the NBPF family.</text>
</comment>
<proteinExistence type="inferred from homology"/>
<sequence>MVVSADPLSGKRAEMNILEINQELRSQLAESNQQFRDLKEKFLITQATAYSLANQLKKYKCEDYKDIIESVLRNEQQFSEKLAEKLRQAEELMEYKALVHSQARELTQLREKLQEGRDASRSLNQHFKALLTPHDLEKSQGQDLREQLAEGRRLAECLVHKLSPDEDEDEMDEEIEKVQESPAPREVQKAEEKEVPQNSLEECAVTCSNSHNPSNSNQPYRSTKLTFEENKVDSALVVESERFHGEEEEALNILPENENDHEEEEGKAPVLPRQHDMSNHYLHSEVSFLALDGEEVCSAQDVARDYSNSKWDETPLGFLEKRNDLEEVKGQETIDPRLSREPLTVAKHEVPQESLDGCCLTPSILPELPHSYRPYGSTSYYFEEKQVTLALVDKIQKDQEEVEDQDPPCPRLSQELPEVEEQEIPEDSVDEVYLTPSVHHDLSDCHQPYSNTLYSLEDQFACSALDIASPTKTACPQGTWSGDLSHHLSEVQSSQAQLEPSTLVPKCLQLQLDQGNGLARQGLSSTTCSFSANADSGKQWPFQELVLQPSLGMKNPPQLGGDALEGSADNTQGHQVIGQIHAFSVLEPKIIKRKLPLSKWRLACRFPGLQASGAEVITSMADNCTPYFSVYSDSSFSHCFFSPVCSLQQLL</sequence>
<keyword evidence="1 3" id="KW-0175">Coiled coil</keyword>
<dbReference type="GeneTree" id="ENSGT00420000029746"/>
<feature type="coiled-coil region" evidence="3">
    <location>
        <begin position="72"/>
        <end position="112"/>
    </location>
</feature>
<dbReference type="Gene3D" id="1.20.5.1700">
    <property type="match status" value="1"/>
</dbReference>
<evidence type="ECO:0000313" key="7">
    <source>
        <dbReference type="Proteomes" id="UP000233200"/>
    </source>
</evidence>
<dbReference type="Proteomes" id="UP000233200">
    <property type="component" value="Unplaced"/>
</dbReference>
<feature type="compositionally biased region" description="Acidic residues" evidence="4">
    <location>
        <begin position="165"/>
        <end position="175"/>
    </location>
</feature>
<reference evidence="6" key="1">
    <citation type="submission" date="2025-08" db="UniProtKB">
        <authorList>
            <consortium name="Ensembl"/>
        </authorList>
    </citation>
    <scope>IDENTIFICATION</scope>
</reference>
<organism evidence="6 7">
    <name type="scientific">Rhinopithecus roxellana</name>
    <name type="common">Golden snub-nosed monkey</name>
    <name type="synonym">Pygathrix roxellana</name>
    <dbReference type="NCBI Taxonomy" id="61622"/>
    <lineage>
        <taxon>Eukaryota</taxon>
        <taxon>Metazoa</taxon>
        <taxon>Chordata</taxon>
        <taxon>Craniata</taxon>
        <taxon>Vertebrata</taxon>
        <taxon>Euteleostomi</taxon>
        <taxon>Mammalia</taxon>
        <taxon>Eutheria</taxon>
        <taxon>Euarchontoglires</taxon>
        <taxon>Primates</taxon>
        <taxon>Haplorrhini</taxon>
        <taxon>Catarrhini</taxon>
        <taxon>Cercopithecidae</taxon>
        <taxon>Colobinae</taxon>
        <taxon>Rhinopithecus</taxon>
    </lineage>
</organism>
<keyword evidence="7" id="KW-1185">Reference proteome</keyword>
<dbReference type="PANTHER" id="PTHR14199:SF29">
    <property type="entry name" value="NEUROBLASTOMA BREAKPOINT FAMILY MEMBER 4-RELATED"/>
    <property type="match status" value="1"/>
</dbReference>
<dbReference type="InterPro" id="IPR055306">
    <property type="entry name" value="NBPF"/>
</dbReference>
<dbReference type="Pfam" id="PF06758">
    <property type="entry name" value="Olduvai"/>
    <property type="match status" value="3"/>
</dbReference>
<protein>
    <recommendedName>
        <fullName evidence="5">Olduvai domain-containing protein</fullName>
    </recommendedName>
</protein>
<dbReference type="Ensembl" id="ENSRROT00000014588.1">
    <property type="protein sequence ID" value="ENSRROP00000003305.1"/>
    <property type="gene ID" value="ENSRROG00000013113.1"/>
</dbReference>
<evidence type="ECO:0000256" key="2">
    <source>
        <dbReference type="ARBA" id="ARBA00038417"/>
    </source>
</evidence>